<dbReference type="AlphaFoldDB" id="A0A364NVJ1"/>
<keyword evidence="2" id="KW-1185">Reference proteome</keyword>
<gene>
    <name evidence="1" type="ORF">CU669_15055</name>
</gene>
<sequence>MTIATSSSSVSYQGNGATTVFPYAFRIDSATYAVVTITDTTVTPNTVATLTSGQYSISGIGVSGGGNVTLLTDPATGAILAAGKYLTIRRVVPYQQNTSIVNQGGFYPSVIEGALDYQVEVSQQLAEQISRAITVPVGSGIDPATYLTTVQTAATTATTQAGIATTQAGNAATSAAAATTNGAAQVTLAAAQVTLATTQATNAANSASAAAASAAALPNAAAIGNGKVPLSNGTTWTGTTVGVGDMLKSDNLSGLANYTTARSNLGLGTVATLALDTDTTLAANSDSNVATQKAVKAFIDTRIKRTRVTWTSDTALSSCSSGGTRVTAAQTLIIPTNGIIRIEAPQIQLNWTQSANMSVGIGIEINGTTYWGTAVDSVGTFYAPSRVSGSASNLVIKGMVVSDRSVGTAGKGFMGVVLDIGAIGCATGSQAACYVRMGHTADALYTDVVTVKGVTTAAVFQISVEGD</sequence>
<proteinExistence type="predicted"/>
<evidence type="ECO:0000313" key="2">
    <source>
        <dbReference type="Proteomes" id="UP000251075"/>
    </source>
</evidence>
<evidence type="ECO:0000313" key="1">
    <source>
        <dbReference type="EMBL" id="RAU21073.1"/>
    </source>
</evidence>
<accession>A0A364NVJ1</accession>
<comment type="caution">
    <text evidence="1">The sequence shown here is derived from an EMBL/GenBank/DDBJ whole genome shotgun (WGS) entry which is preliminary data.</text>
</comment>
<evidence type="ECO:0008006" key="3">
    <source>
        <dbReference type="Google" id="ProtNLM"/>
    </source>
</evidence>
<protein>
    <recommendedName>
        <fullName evidence="3">Tail fiber protein</fullName>
    </recommendedName>
</protein>
<name>A0A364NVJ1_9PROT</name>
<dbReference type="OrthoDB" id="5461292at2"/>
<organism evidence="1 2">
    <name type="scientific">Paramagnetospirillum kuznetsovii</name>
    <dbReference type="NCBI Taxonomy" id="2053833"/>
    <lineage>
        <taxon>Bacteria</taxon>
        <taxon>Pseudomonadati</taxon>
        <taxon>Pseudomonadota</taxon>
        <taxon>Alphaproteobacteria</taxon>
        <taxon>Rhodospirillales</taxon>
        <taxon>Magnetospirillaceae</taxon>
        <taxon>Paramagnetospirillum</taxon>
    </lineage>
</organism>
<reference evidence="1 2" key="1">
    <citation type="submission" date="2017-11" db="EMBL/GenBank/DDBJ databases">
        <title>Draft genome sequence of magnetotactic bacterium Magnetospirillum kuznetsovii LBB-42.</title>
        <authorList>
            <person name="Grouzdev D.S."/>
            <person name="Rysina M.S."/>
            <person name="Baslerov R.V."/>
            <person name="Koziaeva V."/>
        </authorList>
    </citation>
    <scope>NUCLEOTIDE SEQUENCE [LARGE SCALE GENOMIC DNA]</scope>
    <source>
        <strain evidence="1 2">LBB-42</strain>
    </source>
</reference>
<dbReference type="EMBL" id="PGTO01000013">
    <property type="protein sequence ID" value="RAU21073.1"/>
    <property type="molecule type" value="Genomic_DNA"/>
</dbReference>
<dbReference type="Proteomes" id="UP000251075">
    <property type="component" value="Unassembled WGS sequence"/>
</dbReference>
<dbReference type="RefSeq" id="WP_112146152.1">
    <property type="nucleotide sequence ID" value="NZ_PGTO01000013.1"/>
</dbReference>